<evidence type="ECO:0000256" key="8">
    <source>
        <dbReference type="ARBA" id="ARBA00023098"/>
    </source>
</evidence>
<evidence type="ECO:0000256" key="6">
    <source>
        <dbReference type="ARBA" id="ARBA00023002"/>
    </source>
</evidence>
<protein>
    <submittedName>
        <fullName evidence="17">Enoyl-CoA hydratase/isomerase family protein</fullName>
    </submittedName>
</protein>
<evidence type="ECO:0000256" key="2">
    <source>
        <dbReference type="ARBA" id="ARBA00005005"/>
    </source>
</evidence>
<evidence type="ECO:0000313" key="17">
    <source>
        <dbReference type="EMBL" id="WCR01544.1"/>
    </source>
</evidence>
<dbReference type="InterPro" id="IPR006108">
    <property type="entry name" value="3HC_DH_C"/>
</dbReference>
<dbReference type="Gene3D" id="1.10.1040.50">
    <property type="match status" value="1"/>
</dbReference>
<dbReference type="InterPro" id="IPR018376">
    <property type="entry name" value="Enoyl-CoA_hyd/isom_CS"/>
</dbReference>
<comment type="similarity">
    <text evidence="14">Belongs to the enoyl-CoA hydratase/isomerase family.</text>
</comment>
<evidence type="ECO:0000259" key="16">
    <source>
        <dbReference type="Pfam" id="PF02737"/>
    </source>
</evidence>
<comment type="catalytic activity">
    <reaction evidence="13">
        <text>a (3S)-3-hydroxyacyl-CoA + NAD(+) = a 3-oxoacyl-CoA + NADH + H(+)</text>
        <dbReference type="Rhea" id="RHEA:22432"/>
        <dbReference type="ChEBI" id="CHEBI:15378"/>
        <dbReference type="ChEBI" id="CHEBI:57318"/>
        <dbReference type="ChEBI" id="CHEBI:57540"/>
        <dbReference type="ChEBI" id="CHEBI:57945"/>
        <dbReference type="ChEBI" id="CHEBI:90726"/>
        <dbReference type="EC" id="1.1.1.35"/>
    </reaction>
</comment>
<keyword evidence="11" id="KW-0456">Lyase</keyword>
<dbReference type="Pfam" id="PF00378">
    <property type="entry name" value="ECH_1"/>
    <property type="match status" value="1"/>
</dbReference>
<name>A0ABY7S3A2_9RHOB</name>
<accession>A0ABY7S3A2</accession>
<evidence type="ECO:0000256" key="13">
    <source>
        <dbReference type="ARBA" id="ARBA00049556"/>
    </source>
</evidence>
<keyword evidence="8" id="KW-0443">Lipid metabolism</keyword>
<dbReference type="CDD" id="cd06558">
    <property type="entry name" value="crotonase-like"/>
    <property type="match status" value="1"/>
</dbReference>
<dbReference type="SUPFAM" id="SSF48179">
    <property type="entry name" value="6-phosphogluconate dehydrogenase C-terminal domain-like"/>
    <property type="match status" value="2"/>
</dbReference>
<dbReference type="PANTHER" id="PTHR23309">
    <property type="entry name" value="3-HYDROXYACYL-COA DEHYROGENASE"/>
    <property type="match status" value="1"/>
</dbReference>
<keyword evidence="10" id="KW-0413">Isomerase</keyword>
<evidence type="ECO:0000256" key="4">
    <source>
        <dbReference type="ARBA" id="ARBA00022832"/>
    </source>
</evidence>
<evidence type="ECO:0000256" key="9">
    <source>
        <dbReference type="ARBA" id="ARBA00023140"/>
    </source>
</evidence>
<dbReference type="SUPFAM" id="SSF52096">
    <property type="entry name" value="ClpP/crotonase"/>
    <property type="match status" value="1"/>
</dbReference>
<organism evidence="17 18">
    <name type="scientific">Paracoccus saliphilus</name>
    <dbReference type="NCBI Taxonomy" id="405559"/>
    <lineage>
        <taxon>Bacteria</taxon>
        <taxon>Pseudomonadati</taxon>
        <taxon>Pseudomonadota</taxon>
        <taxon>Alphaproteobacteria</taxon>
        <taxon>Rhodobacterales</taxon>
        <taxon>Paracoccaceae</taxon>
        <taxon>Paracoccus</taxon>
    </lineage>
</organism>
<evidence type="ECO:0000256" key="10">
    <source>
        <dbReference type="ARBA" id="ARBA00023235"/>
    </source>
</evidence>
<comment type="similarity">
    <text evidence="3">In the N-terminal section; belongs to the enoyl-CoA hydratase/isomerase family.</text>
</comment>
<feature type="domain" description="3-hydroxyacyl-CoA dehydrogenase C-terminal" evidence="15">
    <location>
        <begin position="499"/>
        <end position="592"/>
    </location>
</feature>
<dbReference type="InterPro" id="IPR036291">
    <property type="entry name" value="NAD(P)-bd_dom_sf"/>
</dbReference>
<comment type="pathway">
    <text evidence="2">Lipid metabolism; fatty acid beta-oxidation.</text>
</comment>
<dbReference type="InterPro" id="IPR006176">
    <property type="entry name" value="3-OHacyl-CoA_DH_NAD-bd"/>
</dbReference>
<evidence type="ECO:0000256" key="3">
    <source>
        <dbReference type="ARBA" id="ARBA00008750"/>
    </source>
</evidence>
<dbReference type="Pfam" id="PF02737">
    <property type="entry name" value="3HCDH_N"/>
    <property type="match status" value="1"/>
</dbReference>
<dbReference type="Pfam" id="PF00725">
    <property type="entry name" value="3HCDH"/>
    <property type="match status" value="1"/>
</dbReference>
<keyword evidence="4" id="KW-0276">Fatty acid metabolism</keyword>
<evidence type="ECO:0000256" key="1">
    <source>
        <dbReference type="ARBA" id="ARBA00004275"/>
    </source>
</evidence>
<keyword evidence="6" id="KW-0560">Oxidoreductase</keyword>
<dbReference type="PROSITE" id="PS00166">
    <property type="entry name" value="ENOYL_COA_HYDRATASE"/>
    <property type="match status" value="1"/>
</dbReference>
<evidence type="ECO:0000256" key="11">
    <source>
        <dbReference type="ARBA" id="ARBA00023239"/>
    </source>
</evidence>
<evidence type="ECO:0000256" key="12">
    <source>
        <dbReference type="ARBA" id="ARBA00023268"/>
    </source>
</evidence>
<sequence>MRCGQPGAFGSRAGAKSQGVLTVKTETAVRSNGSVIYRMDDRIAVLEISNPPVNASSLAVRMGLVDGLARAGADCAAGVVLIGAGKCFVAGSDLREFELPLSKPELPDVIAAIEAAEFPVVAALHGVALGGGLELALGCDYRIAKPDAQLGLPEASLGMVPGAGGTQRLPRLIGKSRSIGMICQATRIPAAEALPFGLVDALAEGDLLDAALTFLRDTPRTKRRARDLTPPPEPTETVQAAADQVLRRGRGRPNVAEAIRLVQGADGDASAMLADERAVFQTLRVGPEATALRALFFAERRAAMVDSIDLKSARPVRRVGVIGGGTMGQGIARAVLAAGLPVTLLERDADALKRAVDAIGTHLQGQLAKGRIDAGQADARRAALTGVFDTAGLADCDLVIEAVFEDMGVKREVLAGLERTLPAEAVIASNTSYLDIDEMSAALDHPDRVIGLHFFSPADVMPLLEVVRARSTAPDVLAAGLALARRLSKQPVVAKVSEGFIGNRIYAAYRRRAELLALDGATPQAVDAAVTGFGFAMGPFAVADMSGLDIAWAMRKRQAATRDPGLRYVTIPDRLCEAGRLGRKTGAGWYDYATGKPQPDPAVAEIIETERRAAGVTSRDFPGEEIQRQLMAAIVNEAACLIDEGVAQRPSDVDVTMCNGYGFPRWTGGPLYWAARQDRGRLRADLTQLAQASGPAHRAGPVGAVLGRLMSATEE</sequence>
<keyword evidence="12" id="KW-0511">Multifunctional enzyme</keyword>
<evidence type="ECO:0000256" key="5">
    <source>
        <dbReference type="ARBA" id="ARBA00022963"/>
    </source>
</evidence>
<evidence type="ECO:0000259" key="15">
    <source>
        <dbReference type="Pfam" id="PF00725"/>
    </source>
</evidence>
<dbReference type="SUPFAM" id="SSF51735">
    <property type="entry name" value="NAD(P)-binding Rossmann-fold domains"/>
    <property type="match status" value="1"/>
</dbReference>
<keyword evidence="9" id="KW-0576">Peroxisome</keyword>
<feature type="domain" description="3-hydroxyacyl-CoA dehydrogenase NAD binding" evidence="16">
    <location>
        <begin position="319"/>
        <end position="495"/>
    </location>
</feature>
<keyword evidence="18" id="KW-1185">Reference proteome</keyword>
<dbReference type="Gene3D" id="3.40.50.720">
    <property type="entry name" value="NAD(P)-binding Rossmann-like Domain"/>
    <property type="match status" value="1"/>
</dbReference>
<keyword evidence="5" id="KW-0442">Lipid degradation</keyword>
<keyword evidence="7" id="KW-0520">NAD</keyword>
<reference evidence="17 18" key="1">
    <citation type="submission" date="2021-01" db="EMBL/GenBank/DDBJ databases">
        <title>Biogeographic distribution of Paracoccus.</title>
        <authorList>
            <person name="Hollensteiner J."/>
            <person name="Leineberger J."/>
            <person name="Brinkhoff T."/>
            <person name="Daniel R."/>
        </authorList>
    </citation>
    <scope>NUCLEOTIDE SEQUENCE [LARGE SCALE GENOMIC DNA]</scope>
    <source>
        <strain evidence="17 18">DSM 18447</strain>
    </source>
</reference>
<proteinExistence type="inferred from homology"/>
<gene>
    <name evidence="17" type="ORF">JHX88_11370</name>
</gene>
<evidence type="ECO:0000256" key="7">
    <source>
        <dbReference type="ARBA" id="ARBA00023027"/>
    </source>
</evidence>
<dbReference type="PANTHER" id="PTHR23309:SF51">
    <property type="entry name" value="3-HYDROXYACYL-COA DEHYDROGENASE-RELATED"/>
    <property type="match status" value="1"/>
</dbReference>
<dbReference type="InterPro" id="IPR008927">
    <property type="entry name" value="6-PGluconate_DH-like_C_sf"/>
</dbReference>
<dbReference type="Gene3D" id="3.90.226.10">
    <property type="entry name" value="2-enoyl-CoA Hydratase, Chain A, domain 1"/>
    <property type="match status" value="1"/>
</dbReference>
<dbReference type="InterPro" id="IPR029045">
    <property type="entry name" value="ClpP/crotonase-like_dom_sf"/>
</dbReference>
<dbReference type="EMBL" id="CP067140">
    <property type="protein sequence ID" value="WCR01544.1"/>
    <property type="molecule type" value="Genomic_DNA"/>
</dbReference>
<evidence type="ECO:0000256" key="14">
    <source>
        <dbReference type="RuleBase" id="RU003707"/>
    </source>
</evidence>
<comment type="subcellular location">
    <subcellularLocation>
        <location evidence="1">Peroxisome</location>
    </subcellularLocation>
</comment>
<evidence type="ECO:0000313" key="18">
    <source>
        <dbReference type="Proteomes" id="UP001215549"/>
    </source>
</evidence>
<dbReference type="Proteomes" id="UP001215549">
    <property type="component" value="Chromosome"/>
</dbReference>
<dbReference type="InterPro" id="IPR001753">
    <property type="entry name" value="Enoyl-CoA_hydra/iso"/>
</dbReference>